<proteinExistence type="predicted"/>
<dbReference type="OrthoDB" id="1550603at2"/>
<name>A0A2G8THS8_9BURK</name>
<dbReference type="AlphaFoldDB" id="A0A2G8THS8"/>
<evidence type="ECO:0008006" key="3">
    <source>
        <dbReference type="Google" id="ProtNLM"/>
    </source>
</evidence>
<comment type="caution">
    <text evidence="1">The sequence shown here is derived from an EMBL/GenBank/DDBJ whole genome shotgun (WGS) entry which is preliminary data.</text>
</comment>
<dbReference type="Gene3D" id="3.10.450.620">
    <property type="entry name" value="JHP933, nucleotidyltransferase-like core domain"/>
    <property type="match status" value="1"/>
</dbReference>
<evidence type="ECO:0000313" key="2">
    <source>
        <dbReference type="Proteomes" id="UP000230390"/>
    </source>
</evidence>
<organism evidence="1 2">
    <name type="scientific">Massilia eurypsychrophila</name>
    <dbReference type="NCBI Taxonomy" id="1485217"/>
    <lineage>
        <taxon>Bacteria</taxon>
        <taxon>Pseudomonadati</taxon>
        <taxon>Pseudomonadota</taxon>
        <taxon>Betaproteobacteria</taxon>
        <taxon>Burkholderiales</taxon>
        <taxon>Oxalobacteraceae</taxon>
        <taxon>Telluria group</taxon>
        <taxon>Massilia</taxon>
    </lineage>
</organism>
<evidence type="ECO:0000313" key="1">
    <source>
        <dbReference type="EMBL" id="PIL45585.1"/>
    </source>
</evidence>
<sequence>MNPVTQQDVLAHQAVVPWPSVIQVEQDLLLCLAMVAIFSHSPIAKQVAMRGGTVLHKIHLEPASRYSEDIDLVVIDRQVSEEEIKTGIEDALLVVFGKAQQHFWENLKLSVRNVARPSRVLRFIYDIPSVMQPPRTLRVEVEVNVTERVPFLPVVYLPFSVSFQEDEQRADIASFDIHEMLGTKMRALFQRSKGRDLFDLFWAFNESKREISVSEVIRCFQHYMLQEQTKVGRHEFTAHLADVVKAGHFVEAVLLVELEA</sequence>
<keyword evidence="2" id="KW-1185">Reference proteome</keyword>
<dbReference type="InterPro" id="IPR014942">
    <property type="entry name" value="AbiEii"/>
</dbReference>
<dbReference type="Pfam" id="PF08843">
    <property type="entry name" value="AbiEii"/>
    <property type="match status" value="1"/>
</dbReference>
<reference evidence="1 2" key="1">
    <citation type="submission" date="2017-10" db="EMBL/GenBank/DDBJ databases">
        <title>Massilia psychrophilum sp. nov., a novel purple-pigmented bacterium isolated from Tianshan glacier, Xinjiang Municipality, China.</title>
        <authorList>
            <person name="Wang H."/>
        </authorList>
    </citation>
    <scope>NUCLEOTIDE SEQUENCE [LARGE SCALE GENOMIC DNA]</scope>
    <source>
        <strain evidence="1 2">JCM 30074</strain>
    </source>
</reference>
<dbReference type="RefSeq" id="WP_099787497.1">
    <property type="nucleotide sequence ID" value="NZ_JBHLYV010000029.1"/>
</dbReference>
<accession>A0A2G8THS8</accession>
<gene>
    <name evidence="1" type="ORF">CR105_05705</name>
</gene>
<dbReference type="Proteomes" id="UP000230390">
    <property type="component" value="Unassembled WGS sequence"/>
</dbReference>
<dbReference type="EMBL" id="PDOC01000003">
    <property type="protein sequence ID" value="PIL45585.1"/>
    <property type="molecule type" value="Genomic_DNA"/>
</dbReference>
<protein>
    <recommendedName>
        <fullName evidence="3">Nucleotidyl transferase AbiEii/AbiGii toxin family protein</fullName>
    </recommendedName>
</protein>